<dbReference type="SMART" id="SM00822">
    <property type="entry name" value="PKS_KR"/>
    <property type="match status" value="1"/>
</dbReference>
<comment type="caution">
    <text evidence="3">The sequence shown here is derived from an EMBL/GenBank/DDBJ whole genome shotgun (WGS) entry which is preliminary data.</text>
</comment>
<accession>A0ABU2B2L4</accession>
<dbReference type="Proteomes" id="UP001183794">
    <property type="component" value="Unassembled WGS sequence"/>
</dbReference>
<evidence type="ECO:0000256" key="1">
    <source>
        <dbReference type="ARBA" id="ARBA00006484"/>
    </source>
</evidence>
<dbReference type="InterPro" id="IPR020904">
    <property type="entry name" value="Sc_DH/Rdtase_CS"/>
</dbReference>
<dbReference type="InterPro" id="IPR057326">
    <property type="entry name" value="KR_dom"/>
</dbReference>
<keyword evidence="4" id="KW-1185">Reference proteome</keyword>
<evidence type="ECO:0000313" key="3">
    <source>
        <dbReference type="EMBL" id="MDR7347848.1"/>
    </source>
</evidence>
<evidence type="ECO:0000259" key="2">
    <source>
        <dbReference type="SMART" id="SM00822"/>
    </source>
</evidence>
<dbReference type="InterPro" id="IPR050259">
    <property type="entry name" value="SDR"/>
</dbReference>
<dbReference type="Gene3D" id="3.40.50.720">
    <property type="entry name" value="NAD(P)-binding Rossmann-like Domain"/>
    <property type="match status" value="1"/>
</dbReference>
<name>A0ABU2B2L4_9MICC</name>
<dbReference type="PROSITE" id="PS00061">
    <property type="entry name" value="ADH_SHORT"/>
    <property type="match status" value="1"/>
</dbReference>
<dbReference type="SUPFAM" id="SSF51735">
    <property type="entry name" value="NAD(P)-binding Rossmann-fold domains"/>
    <property type="match status" value="1"/>
</dbReference>
<dbReference type="InterPro" id="IPR036291">
    <property type="entry name" value="NAD(P)-bd_dom_sf"/>
</dbReference>
<dbReference type="EC" id="1.1.1.-" evidence="3"/>
<organism evidence="3 4">
    <name type="scientific">Enteractinococcus fodinae</name>
    <dbReference type="NCBI Taxonomy" id="684663"/>
    <lineage>
        <taxon>Bacteria</taxon>
        <taxon>Bacillati</taxon>
        <taxon>Actinomycetota</taxon>
        <taxon>Actinomycetes</taxon>
        <taxon>Micrococcales</taxon>
        <taxon>Micrococcaceae</taxon>
    </lineage>
</organism>
<evidence type="ECO:0000313" key="4">
    <source>
        <dbReference type="Proteomes" id="UP001183794"/>
    </source>
</evidence>
<sequence>MTETTATAEIAGLGLTGKIAIVTGAASGIGKGIARRLAAEGAKVVIADLNEQAAQDTAAALGCDAMGISVDVSDRGTVDAMVEAVMDRYGVIDILVNNAGWDKIGPFLEQDPAIWERIININLIGVLNCSQAVALRMKDQGHGTIVNVGSDAARVGSSGEAVYSAAKGGIVAFTKTLARETARYGLTANAVCPGPADTPLFAQVAADAPKLRDSLERSIPLRRLAQPEDLANAVAFLVSPRTGYVTGQTLSVSGGLTMI</sequence>
<feature type="domain" description="Ketoreductase" evidence="2">
    <location>
        <begin position="18"/>
        <end position="198"/>
    </location>
</feature>
<protein>
    <submittedName>
        <fullName evidence="3">2-hydroxycyclohexanecarboxyl-CoA dehydrogenase</fullName>
        <ecNumber evidence="3">1.1.1.-</ecNumber>
    </submittedName>
</protein>
<reference evidence="3 4" key="1">
    <citation type="submission" date="2023-07" db="EMBL/GenBank/DDBJ databases">
        <title>Sequencing the genomes of 1000 actinobacteria strains.</title>
        <authorList>
            <person name="Klenk H.-P."/>
        </authorList>
    </citation>
    <scope>NUCLEOTIDE SEQUENCE [LARGE SCALE GENOMIC DNA]</scope>
    <source>
        <strain evidence="3 4">DSM 22966</strain>
    </source>
</reference>
<dbReference type="GO" id="GO:0016491">
    <property type="term" value="F:oxidoreductase activity"/>
    <property type="evidence" value="ECO:0007669"/>
    <property type="project" value="UniProtKB-KW"/>
</dbReference>
<dbReference type="PANTHER" id="PTHR42879">
    <property type="entry name" value="3-OXOACYL-(ACYL-CARRIER-PROTEIN) REDUCTASE"/>
    <property type="match status" value="1"/>
</dbReference>
<dbReference type="PRINTS" id="PR00081">
    <property type="entry name" value="GDHRDH"/>
</dbReference>
<dbReference type="EMBL" id="JAVDYJ010000001">
    <property type="protein sequence ID" value="MDR7347848.1"/>
    <property type="molecule type" value="Genomic_DNA"/>
</dbReference>
<comment type="similarity">
    <text evidence="1">Belongs to the short-chain dehydrogenases/reductases (SDR) family.</text>
</comment>
<dbReference type="RefSeq" id="WP_310174502.1">
    <property type="nucleotide sequence ID" value="NZ_BAABHE010000002.1"/>
</dbReference>
<proteinExistence type="inferred from homology"/>
<keyword evidence="3" id="KW-0560">Oxidoreductase</keyword>
<dbReference type="Pfam" id="PF13561">
    <property type="entry name" value="adh_short_C2"/>
    <property type="match status" value="1"/>
</dbReference>
<gene>
    <name evidence="3" type="ORF">J2S62_002105</name>
</gene>
<dbReference type="PANTHER" id="PTHR42879:SF2">
    <property type="entry name" value="3-OXOACYL-[ACYL-CARRIER-PROTEIN] REDUCTASE FABG"/>
    <property type="match status" value="1"/>
</dbReference>
<dbReference type="InterPro" id="IPR002347">
    <property type="entry name" value="SDR_fam"/>
</dbReference>
<dbReference type="NCBIfam" id="NF005559">
    <property type="entry name" value="PRK07231.1"/>
    <property type="match status" value="1"/>
</dbReference>
<dbReference type="PRINTS" id="PR00080">
    <property type="entry name" value="SDRFAMILY"/>
</dbReference>